<dbReference type="EMBL" id="CP022954">
    <property type="protein sequence ID" value="QGV17515.1"/>
    <property type="molecule type" value="Genomic_DNA"/>
</dbReference>
<organism evidence="3 4">
    <name type="scientific">Lacticaseibacillus paracasei subsp. paracasei</name>
    <dbReference type="NCBI Taxonomy" id="47714"/>
    <lineage>
        <taxon>Bacteria</taxon>
        <taxon>Bacillati</taxon>
        <taxon>Bacillota</taxon>
        <taxon>Bacilli</taxon>
        <taxon>Lactobacillales</taxon>
        <taxon>Lactobacillaceae</taxon>
        <taxon>Lacticaseibacillus</taxon>
    </lineage>
</organism>
<accession>A0AAP9HG59</accession>
<sequence length="390" mass="41685">MTMSFKNLDTFAEKQKAFADIVKSGGDAEAQGKAFGEMMDALSTDLNSFQEKLKNKTQEEIDSIIAANTGDVKMTQDEVKFFNAISTDTGFKNDQLIPQTTVDKIFEDLTSNHPLLQAIGMQNNGVRLKIWKSDATGAAVWGKIFGDIQGQLDATFTSVDAEMSKLTAFVVLPNDLDSFGPAWVRTYVTTQITEAFAAASESAFVDGDGNSKPIGLDRDPSKGATAAGVTTYPVKADAGTVTLKDADTAKFELMTIIKALSKKANGKPVVARGNTILVVQPGASLDFERAMTMQNVNGQWVYALPYGIQIIESQYVPDGKAIAFVKGRYDAYMAGGLNISDFNQTLAIQDAILFTAKQFFYGAPADSNAALVYALNIAAPSASTTGGSGK</sequence>
<dbReference type="InterPro" id="IPR054612">
    <property type="entry name" value="Phage_capsid-like_C"/>
</dbReference>
<gene>
    <name evidence="3" type="ORF">LCAKO_0979</name>
</gene>
<evidence type="ECO:0000313" key="3">
    <source>
        <dbReference type="EMBL" id="QGV17515.1"/>
    </source>
</evidence>
<feature type="domain" description="Phage capsid-like C-terminal" evidence="2">
    <location>
        <begin position="96"/>
        <end position="373"/>
    </location>
</feature>
<dbReference type="SUPFAM" id="SSF56563">
    <property type="entry name" value="Major capsid protein gp5"/>
    <property type="match status" value="1"/>
</dbReference>
<dbReference type="InterPro" id="IPR024455">
    <property type="entry name" value="Phage_capsid"/>
</dbReference>
<evidence type="ECO:0000259" key="2">
    <source>
        <dbReference type="Pfam" id="PF05065"/>
    </source>
</evidence>
<reference evidence="3 4" key="1">
    <citation type="submission" date="2017-08" db="EMBL/GenBank/DDBJ databases">
        <title>Genome sequence, comparative genomics and functional analysis of the highly adhesive Lactobacillus paracasei Kobulty strain.</title>
        <authorList>
            <person name="Koryszewska-Baginska A."/>
            <person name="Grynberg M."/>
            <person name="Aleksandrzak-Piekarczyk T."/>
        </authorList>
    </citation>
    <scope>NUCLEOTIDE SEQUENCE [LARGE SCALE GENOMIC DNA]</scope>
    <source>
        <strain evidence="3 4">IBB3423</strain>
    </source>
</reference>
<proteinExistence type="predicted"/>
<comment type="subcellular location">
    <subcellularLocation>
        <location evidence="1">Virion</location>
    </subcellularLocation>
</comment>
<evidence type="ECO:0000256" key="1">
    <source>
        <dbReference type="ARBA" id="ARBA00004328"/>
    </source>
</evidence>
<evidence type="ECO:0000313" key="4">
    <source>
        <dbReference type="Proteomes" id="UP000423274"/>
    </source>
</evidence>
<name>A0AAP9HG59_LACPA</name>
<dbReference type="Pfam" id="PF05065">
    <property type="entry name" value="Phage_capsid"/>
    <property type="match status" value="1"/>
</dbReference>
<dbReference type="NCBIfam" id="TIGR01554">
    <property type="entry name" value="major_cap_HK97"/>
    <property type="match status" value="1"/>
</dbReference>
<dbReference type="AlphaFoldDB" id="A0AAP9HG59"/>
<dbReference type="RefSeq" id="WP_156656838.1">
    <property type="nucleotide sequence ID" value="NZ_CP022954.1"/>
</dbReference>
<protein>
    <submittedName>
        <fullName evidence="3">Phage major capsid protein</fullName>
    </submittedName>
</protein>
<dbReference type="Proteomes" id="UP000423274">
    <property type="component" value="Chromosome"/>
</dbReference>